<evidence type="ECO:0008006" key="4">
    <source>
        <dbReference type="Google" id="ProtNLM"/>
    </source>
</evidence>
<reference evidence="2 3" key="1">
    <citation type="submission" date="2018-05" db="EMBL/GenBank/DDBJ databases">
        <title>Genomic Encyclopedia of Type Strains, Phase IV (KMG-V): Genome sequencing to study the core and pangenomes of soil and plant-associated prokaryotes.</title>
        <authorList>
            <person name="Whitman W."/>
        </authorList>
    </citation>
    <scope>NUCLEOTIDE SEQUENCE [LARGE SCALE GENOMIC DNA]</scope>
    <source>
        <strain evidence="2 3">SCZa-39</strain>
    </source>
</reference>
<accession>A0ABX5KNC2</accession>
<dbReference type="RefSeq" id="WP_165841895.1">
    <property type="nucleotide sequence ID" value="NZ_CAJZAT010000179.1"/>
</dbReference>
<organism evidence="2 3">
    <name type="scientific">Paraburkholderia unamae</name>
    <dbReference type="NCBI Taxonomy" id="219649"/>
    <lineage>
        <taxon>Bacteria</taxon>
        <taxon>Pseudomonadati</taxon>
        <taxon>Pseudomonadota</taxon>
        <taxon>Betaproteobacteria</taxon>
        <taxon>Burkholderiales</taxon>
        <taxon>Burkholderiaceae</taxon>
        <taxon>Paraburkholderia</taxon>
    </lineage>
</organism>
<keyword evidence="1" id="KW-0732">Signal</keyword>
<gene>
    <name evidence="2" type="ORF">C7402_106201</name>
</gene>
<dbReference type="EMBL" id="QEOB01000006">
    <property type="protein sequence ID" value="PVX83790.1"/>
    <property type="molecule type" value="Genomic_DNA"/>
</dbReference>
<comment type="caution">
    <text evidence="2">The sequence shown here is derived from an EMBL/GenBank/DDBJ whole genome shotgun (WGS) entry which is preliminary data.</text>
</comment>
<evidence type="ECO:0000313" key="2">
    <source>
        <dbReference type="EMBL" id="PVX83790.1"/>
    </source>
</evidence>
<proteinExistence type="predicted"/>
<feature type="chain" id="PRO_5047309233" description="Lipoprotein" evidence="1">
    <location>
        <begin position="22"/>
        <end position="48"/>
    </location>
</feature>
<evidence type="ECO:0000313" key="3">
    <source>
        <dbReference type="Proteomes" id="UP000245712"/>
    </source>
</evidence>
<name>A0ABX5KNC2_9BURK</name>
<keyword evidence="3" id="KW-1185">Reference proteome</keyword>
<sequence>MKRFLVLFALVALAPLCAACAQGGSMPSSSGSGITMYGTIDQGIAVHN</sequence>
<dbReference type="Proteomes" id="UP000245712">
    <property type="component" value="Unassembled WGS sequence"/>
</dbReference>
<evidence type="ECO:0000256" key="1">
    <source>
        <dbReference type="SAM" id="SignalP"/>
    </source>
</evidence>
<protein>
    <recommendedName>
        <fullName evidence="4">Lipoprotein</fullName>
    </recommendedName>
</protein>
<feature type="signal peptide" evidence="1">
    <location>
        <begin position="1"/>
        <end position="21"/>
    </location>
</feature>